<proteinExistence type="predicted"/>
<comment type="caution">
    <text evidence="1">The sequence shown here is derived from an EMBL/GenBank/DDBJ whole genome shotgun (WGS) entry which is preliminary data.</text>
</comment>
<dbReference type="AlphaFoldDB" id="A0AAV7VY53"/>
<keyword evidence="2" id="KW-1185">Reference proteome</keyword>
<sequence>MLYDPVILLVGLPTCEAGYFTECRKEQWLKVGIETVEDDYEEGTMGILDSMIMVWKAMTADVEHTLGRGDVGDMGNRFLGLAMVLEKQDIARHWRLRGGPLLTGWRASLKQWVRLEAAALSDEES</sequence>
<protein>
    <submittedName>
        <fullName evidence="1">Uncharacterized protein</fullName>
    </submittedName>
</protein>
<gene>
    <name evidence="1" type="ORF">NDU88_001917</name>
</gene>
<reference evidence="1" key="1">
    <citation type="journal article" date="2022" name="bioRxiv">
        <title>Sequencing and chromosome-scale assembly of the giantPleurodeles waltlgenome.</title>
        <authorList>
            <person name="Brown T."/>
            <person name="Elewa A."/>
            <person name="Iarovenko S."/>
            <person name="Subramanian E."/>
            <person name="Araus A.J."/>
            <person name="Petzold A."/>
            <person name="Susuki M."/>
            <person name="Suzuki K.-i.T."/>
            <person name="Hayashi T."/>
            <person name="Toyoda A."/>
            <person name="Oliveira C."/>
            <person name="Osipova E."/>
            <person name="Leigh N.D."/>
            <person name="Simon A."/>
            <person name="Yun M.H."/>
        </authorList>
    </citation>
    <scope>NUCLEOTIDE SEQUENCE</scope>
    <source>
        <strain evidence="1">20211129_DDA</strain>
        <tissue evidence="1">Liver</tissue>
    </source>
</reference>
<accession>A0AAV7VY53</accession>
<dbReference type="Proteomes" id="UP001066276">
    <property type="component" value="Chromosome 1_2"/>
</dbReference>
<dbReference type="EMBL" id="JANPWB010000002">
    <property type="protein sequence ID" value="KAJ1206512.1"/>
    <property type="molecule type" value="Genomic_DNA"/>
</dbReference>
<evidence type="ECO:0000313" key="2">
    <source>
        <dbReference type="Proteomes" id="UP001066276"/>
    </source>
</evidence>
<evidence type="ECO:0000313" key="1">
    <source>
        <dbReference type="EMBL" id="KAJ1206512.1"/>
    </source>
</evidence>
<name>A0AAV7VY53_PLEWA</name>
<organism evidence="1 2">
    <name type="scientific">Pleurodeles waltl</name>
    <name type="common">Iberian ribbed newt</name>
    <dbReference type="NCBI Taxonomy" id="8319"/>
    <lineage>
        <taxon>Eukaryota</taxon>
        <taxon>Metazoa</taxon>
        <taxon>Chordata</taxon>
        <taxon>Craniata</taxon>
        <taxon>Vertebrata</taxon>
        <taxon>Euteleostomi</taxon>
        <taxon>Amphibia</taxon>
        <taxon>Batrachia</taxon>
        <taxon>Caudata</taxon>
        <taxon>Salamandroidea</taxon>
        <taxon>Salamandridae</taxon>
        <taxon>Pleurodelinae</taxon>
        <taxon>Pleurodeles</taxon>
    </lineage>
</organism>